<protein>
    <recommendedName>
        <fullName evidence="2">Retrotransposon gag domain-containing protein</fullName>
    </recommendedName>
</protein>
<feature type="compositionally biased region" description="Basic and acidic residues" evidence="1">
    <location>
        <begin position="197"/>
        <end position="213"/>
    </location>
</feature>
<evidence type="ECO:0000256" key="1">
    <source>
        <dbReference type="SAM" id="MobiDB-lite"/>
    </source>
</evidence>
<sequence length="250" mass="29288">MNQLASQQPVEQQRDTERRVEGLSMPAYHAHLNKSIGLYIHRVKTFFMAKNLNYEQNEVVEARCLAMVVANLQGQAAAWNQELASRRVNGGFRTLVDFEQALREEFEPDDLQERLRDRLFTLQQRSCRDLFEYVEKFRRVCTYVQEMSELDKVTFFTRGLKLKTREEVKYRQCKTLTSAIKVALEYERAHVVSLSQRHDKSIRGGRAEMRKDPPPAPPESNESADMEVNNINLRKARKKDRSLLRCFNCL</sequence>
<comment type="caution">
    <text evidence="3">The sequence shown here is derived from an EMBL/GenBank/DDBJ whole genome shotgun (WGS) entry which is preliminary data.</text>
</comment>
<feature type="region of interest" description="Disordered" evidence="1">
    <location>
        <begin position="197"/>
        <end position="226"/>
    </location>
</feature>
<dbReference type="Pfam" id="PF03732">
    <property type="entry name" value="Retrotrans_gag"/>
    <property type="match status" value="1"/>
</dbReference>
<evidence type="ECO:0000259" key="2">
    <source>
        <dbReference type="Pfam" id="PF03732"/>
    </source>
</evidence>
<organism evidence="3 4">
    <name type="scientific">Aphanomyces astaci</name>
    <name type="common">Crayfish plague agent</name>
    <dbReference type="NCBI Taxonomy" id="112090"/>
    <lineage>
        <taxon>Eukaryota</taxon>
        <taxon>Sar</taxon>
        <taxon>Stramenopiles</taxon>
        <taxon>Oomycota</taxon>
        <taxon>Saprolegniomycetes</taxon>
        <taxon>Saprolegniales</taxon>
        <taxon>Verrucalvaceae</taxon>
        <taxon>Aphanomyces</taxon>
    </lineage>
</organism>
<evidence type="ECO:0000313" key="4">
    <source>
        <dbReference type="Proteomes" id="UP000469452"/>
    </source>
</evidence>
<proteinExistence type="predicted"/>
<accession>A0A6A5AB04</accession>
<dbReference type="VEuPathDB" id="FungiDB:H257_19098"/>
<feature type="non-terminal residue" evidence="3">
    <location>
        <position position="250"/>
    </location>
</feature>
<name>A0A6A5AB04_APHAT</name>
<reference evidence="3 4" key="1">
    <citation type="submission" date="2019-06" db="EMBL/GenBank/DDBJ databases">
        <title>Genomics analysis of Aphanomyces spp. identifies a new class of oomycete effector associated with host adaptation.</title>
        <authorList>
            <person name="Gaulin E."/>
        </authorList>
    </citation>
    <scope>NUCLEOTIDE SEQUENCE [LARGE SCALE GENOMIC DNA]</scope>
    <source>
        <strain evidence="3 4">E</strain>
    </source>
</reference>
<dbReference type="AlphaFoldDB" id="A0A6A5AB04"/>
<evidence type="ECO:0000313" key="3">
    <source>
        <dbReference type="EMBL" id="KAF0731480.1"/>
    </source>
</evidence>
<gene>
    <name evidence="3" type="ORF">AaE_009257</name>
</gene>
<dbReference type="Proteomes" id="UP000469452">
    <property type="component" value="Unassembled WGS sequence"/>
</dbReference>
<dbReference type="InterPro" id="IPR005162">
    <property type="entry name" value="Retrotrans_gag_dom"/>
</dbReference>
<dbReference type="EMBL" id="VJMI01015216">
    <property type="protein sequence ID" value="KAF0731480.1"/>
    <property type="molecule type" value="Genomic_DNA"/>
</dbReference>
<feature type="domain" description="Retrotransposon gag" evidence="2">
    <location>
        <begin position="67"/>
        <end position="161"/>
    </location>
</feature>